<evidence type="ECO:0000313" key="2">
    <source>
        <dbReference type="Proteomes" id="UP001162030"/>
    </source>
</evidence>
<gene>
    <name evidence="1" type="ORF">MSZNOR_4415</name>
</gene>
<evidence type="ECO:0000313" key="1">
    <source>
        <dbReference type="EMBL" id="CAI8949550.1"/>
    </source>
</evidence>
<dbReference type="EMBL" id="OX458333">
    <property type="protein sequence ID" value="CAI8949550.1"/>
    <property type="molecule type" value="Genomic_DNA"/>
</dbReference>
<organism evidence="1 2">
    <name type="scientific">Methylocaldum szegediense</name>
    <dbReference type="NCBI Taxonomy" id="73780"/>
    <lineage>
        <taxon>Bacteria</taxon>
        <taxon>Pseudomonadati</taxon>
        <taxon>Pseudomonadota</taxon>
        <taxon>Gammaproteobacteria</taxon>
        <taxon>Methylococcales</taxon>
        <taxon>Methylococcaceae</taxon>
        <taxon>Methylocaldum</taxon>
    </lineage>
</organism>
<accession>A0ABN8XD05</accession>
<protein>
    <submittedName>
        <fullName evidence="1">Uncharacterized protein</fullName>
    </submittedName>
</protein>
<proteinExistence type="predicted"/>
<keyword evidence="2" id="KW-1185">Reference proteome</keyword>
<name>A0ABN8XD05_9GAMM</name>
<reference evidence="1 2" key="1">
    <citation type="submission" date="2023-03" db="EMBL/GenBank/DDBJ databases">
        <authorList>
            <person name="Pearce D."/>
        </authorList>
    </citation>
    <scope>NUCLEOTIDE SEQUENCE [LARGE SCALE GENOMIC DNA]</scope>
    <source>
        <strain evidence="1">Msz</strain>
    </source>
</reference>
<sequence length="66" mass="7538">MSITKLLTSNAFGDSSIATSCRWQPRRLALVVVREGVKKPIKKVVRVFLVFPSLNLVRVIPLERRF</sequence>
<dbReference type="Proteomes" id="UP001162030">
    <property type="component" value="Chromosome"/>
</dbReference>